<evidence type="ECO:0000313" key="1">
    <source>
        <dbReference type="EMBL" id="KAK5957178.1"/>
    </source>
</evidence>
<organism evidence="1 2">
    <name type="scientific">Knufia fluminis</name>
    <dbReference type="NCBI Taxonomy" id="191047"/>
    <lineage>
        <taxon>Eukaryota</taxon>
        <taxon>Fungi</taxon>
        <taxon>Dikarya</taxon>
        <taxon>Ascomycota</taxon>
        <taxon>Pezizomycotina</taxon>
        <taxon>Eurotiomycetes</taxon>
        <taxon>Chaetothyriomycetidae</taxon>
        <taxon>Chaetothyriales</taxon>
        <taxon>Trichomeriaceae</taxon>
        <taxon>Knufia</taxon>
    </lineage>
</organism>
<reference evidence="1 2" key="1">
    <citation type="submission" date="2022-12" db="EMBL/GenBank/DDBJ databases">
        <title>Genomic features and morphological characterization of a novel Knufia sp. strain isolated from spacecraft assembly facility.</title>
        <authorList>
            <person name="Teixeira M."/>
            <person name="Chander A.M."/>
            <person name="Stajich J.E."/>
            <person name="Venkateswaran K."/>
        </authorList>
    </citation>
    <scope>NUCLEOTIDE SEQUENCE [LARGE SCALE GENOMIC DNA]</scope>
    <source>
        <strain evidence="1 2">FJI-L2-BK-P2</strain>
    </source>
</reference>
<name>A0AAN8F5P7_9EURO</name>
<evidence type="ECO:0000313" key="2">
    <source>
        <dbReference type="Proteomes" id="UP001316803"/>
    </source>
</evidence>
<dbReference type="EMBL" id="JAKLMC020000003">
    <property type="protein sequence ID" value="KAK5957178.1"/>
    <property type="molecule type" value="Genomic_DNA"/>
</dbReference>
<comment type="caution">
    <text evidence="1">The sequence shown here is derived from an EMBL/GenBank/DDBJ whole genome shotgun (WGS) entry which is preliminary data.</text>
</comment>
<sequence>MAATRDEQQATAIGSKPCLILGLPDEILNTILSYVITVPWHPLNATYPQVAVQRLFGANMLFVTRRLRQMGIGVIATQCLWIRVTCHTSQIHALLRSTLNRAPVLRPPERALLPVGLPHISIDLGLQSHRQNTNESSAMEGAPSVDQSVIFPYNPHTYAKLYAKITDHATVMQSVVVQTNELPPRLQRIADSEIIPLLVLDQGTSYARSTFCNEIITSDLKPRVDRLMSMIQQLDKQNLRLQATLLCMYRGYTLHAETTHNTDIQLDLGQWTQDLATGNRMYHTSSVERMRLVRTIHYIEHRACMGFLEAAELYGLKFCKAHVHGLLYLPDHILSHRWTTEPHFRWFGLPDHELAELHYARALLHRHYVRYCKVYAPMGVYMDRAPSTIELASPIPLSHQTRRYAFHAWCLNSQNTTYRTMLRNMPYDGLEMQVAQRRGEYQTPDGTTRTWGGHWDFTTNWKRSEDVMPYFDQAQQIGRLAPVEYDSRRGDELPRPFDWSHFDADVAVLLGEIGSRGPGHQWLTFDHDHVIRQDRRKFTGWPDPE</sequence>
<proteinExistence type="predicted"/>
<protein>
    <submittedName>
        <fullName evidence="1">Uncharacterized protein</fullName>
    </submittedName>
</protein>
<accession>A0AAN8F5P7</accession>
<keyword evidence="2" id="KW-1185">Reference proteome</keyword>
<gene>
    <name evidence="1" type="ORF">OHC33_001549</name>
</gene>
<dbReference type="AlphaFoldDB" id="A0AAN8F5P7"/>
<dbReference type="Proteomes" id="UP001316803">
    <property type="component" value="Unassembled WGS sequence"/>
</dbReference>